<dbReference type="RefSeq" id="YP_010782065.1">
    <property type="nucleotide sequence ID" value="NC_075039.1"/>
</dbReference>
<sequence length="1319" mass="149276">MSNYKCKIYTYFIDNRMDLTMLKNNGSTGYNLKYKKNNKDVNINAPIDKSNIPNGIDIYNQNRSKIIDHDQNDSSKTSVELMSNNLKNNNNSSSNNKMEKFSVDDLNEIYAGTKKISKRKTKTISKKPNRKNKRFNENEKKLIDVSEKITDNAYSMRRILRENVNGNNKCCKRKQRPMDLVRFNKWLGIDGSMIVDDSSAEYPSKNRVENQPQYLSQFEAQTFDSEGLPSAPNDIYCTNDKAKLADLERKLSYKEGWSQYDQQGSMTYGIIADNQLTHDNMMPFFSTRHGYGSNDLRNEAVMDYKNQLFTGNLKSTWNKKQEVVPFFAPAKNLTFVYGTPVRSEDEITRYIPGRYHQNEVPFEQKRVTPGLNLEPDEVGTHGYHSMVRVFDKTVDELRVKPKITYEGRIIDGMRGQERPIQAAVIKYRPDTYKITTEDDLLPTDNIVDGPKTRDNFIMKETDRAGQHFEYTGGAYNKQDAVQQNVPEYMRPKIKYSNKPTFILPKPLQKFSKVETQFNPNLNSYDTSATLKDLIINNDHVGGISNVQGSVTYTNMTDIAKPTIKEITAEMAQTHTNVMPNTMRGTVQPMDIANTTIKETTVENKLNPHASSLSSMQRVYYNDVAKTTIKETTCEPVVPMNTNQMTNIYANLTDNAKETIKETTVGIPYQTIMTPVNQQQRAPNPQDTARVTTKETTVGIPYQTTITPINQQQRAPNPQDVARATVRETTVGIPYQTTITPINQQQRAPNLQDIARTTTKETTVGIPYQTTITPINQQQRAPNLQDIARTTTKETTVDIPYQTTITPVNQQQRAPNPQDIARTTTKETTVDIPYQTTITPVNQQQRAPNPQDIARTTVRETTVGIPYQTTITPINQQQRAPNPQDIARTTTRETTVGIPYQTTITPVNQQQRAPNPQDTARTTTRETTVGIPYQTTITPVNQQQRAPNPQDIAKTTTRETTVGIPYQTVITPVNQHQRAPNPQDIARTTTRETTVGIPYQTVITPINQHQRAPNPQDVARATVKETTVTIPYNTYTTGIDQQQGRASTFDRTQLRTTTKEQTVGIPRNTHLVAVGQAQRAPNPQDVAKTTTKETTVTIPYNTQVVAVGQYQRAPDPQDVAKTTTKETTVTIPYNTNTTAIGQVNGQASTFDRTPLKSTIKETTIDNEYIGGANNDVYGKGYGYMAENMYAPNTNKQFTCQEVYITPAEGETKNRSYNDAYNAEIDDRKELLHWYYEPTKCGVNMGPDPNHMNVQLKIDDNRSHGPMVGYSVNNQLDRLKSQSYLKPSDNVCSDRFMDPMLLKQLESNPYNIPFYGNSDNC</sequence>
<reference evidence="1" key="2">
    <citation type="journal article" date="2018" name="Nat. Commun.">
        <title>Tailed giant Tupanvirus possesses the most complete translational apparatus of the known virosphere.</title>
        <authorList>
            <person name="Abrahao J."/>
            <person name="Silva L."/>
            <person name="Silva L.S."/>
            <person name="Khalil J.Y.B."/>
            <person name="Rodrigues R."/>
            <person name="Arantes T."/>
            <person name="Assis F."/>
            <person name="Boratto P."/>
            <person name="Andrade M."/>
            <person name="Kroon E.G."/>
            <person name="Ribeiro B."/>
            <person name="Bergier I."/>
            <person name="Seligmann H."/>
            <person name="Ghigo E."/>
            <person name="Colson P."/>
            <person name="Levasseur A."/>
            <person name="Kroemer G."/>
            <person name="Raoult D."/>
            <person name="La Scola B."/>
        </authorList>
    </citation>
    <scope>NUCLEOTIDE SEQUENCE [LARGE SCALE GENOMIC DNA]</scope>
    <source>
        <strain evidence="1">Soda lake</strain>
    </source>
</reference>
<reference evidence="1" key="1">
    <citation type="submission" date="2017-01" db="EMBL/GenBank/DDBJ databases">
        <authorList>
            <person name="Assis F.L."/>
            <person name="Abrahao J.S."/>
            <person name="Silva L."/>
            <person name="Khalil J.B."/>
            <person name="Rodrigues R."/>
            <person name="Silva L.S."/>
            <person name="Arantes T."/>
            <person name="Boratto P."/>
            <person name="Andrade M."/>
            <person name="Kroon E.G."/>
            <person name="Ribeiro B."/>
            <person name="Bergier I."/>
            <person name="Seligmann H."/>
            <person name="Ghigo E."/>
            <person name="Colson P."/>
            <person name="Levasseur A."/>
            <person name="Raoult D."/>
            <person name="Scola B.L."/>
        </authorList>
    </citation>
    <scope>NUCLEOTIDE SEQUENCE</scope>
    <source>
        <strain evidence="1">Soda lake</strain>
    </source>
</reference>
<dbReference type="GeneID" id="80518829"/>
<protein>
    <submittedName>
        <fullName evidence="1">Uncharacterized protein</fullName>
    </submittedName>
</protein>
<dbReference type="KEGG" id="vg:80518829"/>
<dbReference type="EMBL" id="KY523104">
    <property type="protein sequence ID" value="QKU35401.1"/>
    <property type="molecule type" value="Genomic_DNA"/>
</dbReference>
<accession>A0A6N1P314</accession>
<organism evidence="1">
    <name type="scientific">Tupanvirus soda lake</name>
    <dbReference type="NCBI Taxonomy" id="2126985"/>
    <lineage>
        <taxon>Viruses</taxon>
        <taxon>Varidnaviria</taxon>
        <taxon>Bamfordvirae</taxon>
        <taxon>Nucleocytoviricota</taxon>
        <taxon>Megaviricetes</taxon>
        <taxon>Imitervirales</taxon>
        <taxon>Mimiviridae</taxon>
        <taxon>Megamimivirinae</taxon>
        <taxon>Tupanvirus</taxon>
        <taxon>Tupanvirus salinum</taxon>
    </lineage>
</organism>
<evidence type="ECO:0000313" key="1">
    <source>
        <dbReference type="EMBL" id="QKU35401.1"/>
    </source>
</evidence>
<proteinExistence type="predicted"/>
<name>A0A6N1P314_9VIRU</name>